<reference evidence="1 2" key="1">
    <citation type="submission" date="2016-07" db="EMBL/GenBank/DDBJ databases">
        <title>Draft genome of the white-rot fungus Obba rivulosa 3A-2.</title>
        <authorList>
            <consortium name="DOE Joint Genome Institute"/>
            <person name="Miettinen O."/>
            <person name="Riley R."/>
            <person name="Acob R."/>
            <person name="Barry K."/>
            <person name="Cullen D."/>
            <person name="De Vries R."/>
            <person name="Hainaut M."/>
            <person name="Hatakka A."/>
            <person name="Henrissat B."/>
            <person name="Hilden K."/>
            <person name="Kuo R."/>
            <person name="Labutti K."/>
            <person name="Lipzen A."/>
            <person name="Makela M.R."/>
            <person name="Sandor L."/>
            <person name="Spatafora J.W."/>
            <person name="Grigoriev I.V."/>
            <person name="Hibbett D.S."/>
        </authorList>
    </citation>
    <scope>NUCLEOTIDE SEQUENCE [LARGE SCALE GENOMIC DNA]</scope>
    <source>
        <strain evidence="1 2">3A-2</strain>
    </source>
</reference>
<accession>A0A8E2J494</accession>
<gene>
    <name evidence="1" type="ORF">OBBRIDRAFT_831886</name>
</gene>
<protein>
    <submittedName>
        <fullName evidence="1">Uncharacterized protein</fullName>
    </submittedName>
</protein>
<name>A0A8E2J494_9APHY</name>
<dbReference type="AlphaFoldDB" id="A0A8E2J494"/>
<keyword evidence="2" id="KW-1185">Reference proteome</keyword>
<dbReference type="Proteomes" id="UP000250043">
    <property type="component" value="Unassembled WGS sequence"/>
</dbReference>
<organism evidence="1 2">
    <name type="scientific">Obba rivulosa</name>
    <dbReference type="NCBI Taxonomy" id="1052685"/>
    <lineage>
        <taxon>Eukaryota</taxon>
        <taxon>Fungi</taxon>
        <taxon>Dikarya</taxon>
        <taxon>Basidiomycota</taxon>
        <taxon>Agaricomycotina</taxon>
        <taxon>Agaricomycetes</taxon>
        <taxon>Polyporales</taxon>
        <taxon>Gelatoporiaceae</taxon>
        <taxon>Obba</taxon>
    </lineage>
</organism>
<evidence type="ECO:0000313" key="2">
    <source>
        <dbReference type="Proteomes" id="UP000250043"/>
    </source>
</evidence>
<sequence length="247" mass="27411">MPLADPLHNTTRSLVTEPSYPPTNFYHDVSASQTLLPWEGEGRRSSHTRLLVSMRAVGLDDNPSSFYLAFEPTPKVAVGMDIILFSASGHARLELQGHVAYIRAIEPDNVEYWVLFNHNVPPSSPRATGCFLLVPTPWNAHGQETCWSQLIAQRPRFINTVVEHPPSRWHIPPAVLQDVFPSSSHPSRSWAPMDIARELRTWQEVVGFIAPREQQLHELADASTAKLAPPLGDVESAQLANPAPSVP</sequence>
<dbReference type="EMBL" id="KV722344">
    <property type="protein sequence ID" value="OCH94457.1"/>
    <property type="molecule type" value="Genomic_DNA"/>
</dbReference>
<evidence type="ECO:0000313" key="1">
    <source>
        <dbReference type="EMBL" id="OCH94457.1"/>
    </source>
</evidence>
<proteinExistence type="predicted"/>